<proteinExistence type="predicted"/>
<name>A0A1E3BAW1_ASPCR</name>
<sequence>MFASMTLLVLPTLLPVNYTATSTLATVVNLILLRLLLLEFRAIVHMRQSYLHHPSRANAVTTILITEIPPHMWKSTTLKQVYTKYNGGTIDVILPKKEICDIKEIELNDLLKTLEGTRQNLPEKFGFTSTFWKSIKKTTPNLYFILAIYKLRKEVETLKSVAILRFPDLFTAHLVLQARASSAPLKMNAIAIDGEALDELSIYQNWRVRAVRILGTTAALNTLAIFWAIPIAMTGLLSQLVYLDAISPSLNVLSNRQISAIQGLAPQAALSILMYCFPLIIQLLAKSYPQFEQSEVEILIQRYYFVFLYIQATSSRYPRF</sequence>
<dbReference type="Pfam" id="PF02714">
    <property type="entry name" value="RSN1_7TM"/>
    <property type="match status" value="1"/>
</dbReference>
<dbReference type="AlphaFoldDB" id="A0A1E3BAW1"/>
<dbReference type="Proteomes" id="UP000094569">
    <property type="component" value="Unassembled WGS sequence"/>
</dbReference>
<dbReference type="InterPro" id="IPR045122">
    <property type="entry name" value="Csc1-like"/>
</dbReference>
<dbReference type="OrthoDB" id="4494408at2759"/>
<keyword evidence="4" id="KW-1185">Reference proteome</keyword>
<gene>
    <name evidence="3" type="ORF">SI65_05994</name>
</gene>
<dbReference type="VEuPathDB" id="FungiDB:SI65_05994"/>
<keyword evidence="1" id="KW-1133">Transmembrane helix</keyword>
<dbReference type="PANTHER" id="PTHR13018">
    <property type="entry name" value="PROBABLE MEMBRANE PROTEIN DUF221-RELATED"/>
    <property type="match status" value="1"/>
</dbReference>
<dbReference type="EMBL" id="JXNT01000006">
    <property type="protein sequence ID" value="ODM18123.1"/>
    <property type="molecule type" value="Genomic_DNA"/>
</dbReference>
<keyword evidence="1" id="KW-0812">Transmembrane</keyword>
<comment type="caution">
    <text evidence="3">The sequence shown here is derived from an EMBL/GenBank/DDBJ whole genome shotgun (WGS) entry which is preliminary data.</text>
</comment>
<evidence type="ECO:0000256" key="1">
    <source>
        <dbReference type="SAM" id="Phobius"/>
    </source>
</evidence>
<organism evidence="3 4">
    <name type="scientific">Aspergillus cristatus</name>
    <name type="common">Chinese Fuzhuan brick tea-fermentation fungus</name>
    <name type="synonym">Eurotium cristatum</name>
    <dbReference type="NCBI Taxonomy" id="573508"/>
    <lineage>
        <taxon>Eukaryota</taxon>
        <taxon>Fungi</taxon>
        <taxon>Dikarya</taxon>
        <taxon>Ascomycota</taxon>
        <taxon>Pezizomycotina</taxon>
        <taxon>Eurotiomycetes</taxon>
        <taxon>Eurotiomycetidae</taxon>
        <taxon>Eurotiales</taxon>
        <taxon>Aspergillaceae</taxon>
        <taxon>Aspergillus</taxon>
        <taxon>Aspergillus subgen. Aspergillus</taxon>
    </lineage>
</organism>
<evidence type="ECO:0000313" key="3">
    <source>
        <dbReference type="EMBL" id="ODM18123.1"/>
    </source>
</evidence>
<evidence type="ECO:0000259" key="2">
    <source>
        <dbReference type="Pfam" id="PF02714"/>
    </source>
</evidence>
<feature type="transmembrane region" description="Helical" evidence="1">
    <location>
        <begin position="20"/>
        <end position="37"/>
    </location>
</feature>
<evidence type="ECO:0000313" key="4">
    <source>
        <dbReference type="Proteomes" id="UP000094569"/>
    </source>
</evidence>
<accession>A0A1E3BAW1</accession>
<protein>
    <recommendedName>
        <fullName evidence="2">CSC1/OSCA1-like 7TM region domain-containing protein</fullName>
    </recommendedName>
</protein>
<dbReference type="GO" id="GO:0005886">
    <property type="term" value="C:plasma membrane"/>
    <property type="evidence" value="ECO:0007669"/>
    <property type="project" value="TreeGrafter"/>
</dbReference>
<feature type="transmembrane region" description="Helical" evidence="1">
    <location>
        <begin position="218"/>
        <end position="243"/>
    </location>
</feature>
<dbReference type="InterPro" id="IPR003864">
    <property type="entry name" value="CSC1/OSCA1-like_7TM"/>
</dbReference>
<dbReference type="GO" id="GO:0005227">
    <property type="term" value="F:calcium-activated cation channel activity"/>
    <property type="evidence" value="ECO:0007669"/>
    <property type="project" value="InterPro"/>
</dbReference>
<reference evidence="3 4" key="1">
    <citation type="journal article" date="2016" name="BMC Genomics">
        <title>Comparative genomic and transcriptomic analyses of the Fuzhuan brick tea-fermentation fungus Aspergillus cristatus.</title>
        <authorList>
            <person name="Ge Y."/>
            <person name="Wang Y."/>
            <person name="Liu Y."/>
            <person name="Tan Y."/>
            <person name="Ren X."/>
            <person name="Zhang X."/>
            <person name="Hyde K.D."/>
            <person name="Liu Y."/>
            <person name="Liu Z."/>
        </authorList>
    </citation>
    <scope>NUCLEOTIDE SEQUENCE [LARGE SCALE GENOMIC DNA]</scope>
    <source>
        <strain evidence="3 4">GZAAS20.1005</strain>
    </source>
</reference>
<feature type="domain" description="CSC1/OSCA1-like 7TM region" evidence="2">
    <location>
        <begin position="214"/>
        <end position="311"/>
    </location>
</feature>
<feature type="transmembrane region" description="Helical" evidence="1">
    <location>
        <begin position="263"/>
        <end position="285"/>
    </location>
</feature>
<keyword evidence="1" id="KW-0472">Membrane</keyword>
<dbReference type="PANTHER" id="PTHR13018:SF20">
    <property type="entry name" value="SPORULATION-SPECIFIC PROTEIN 75"/>
    <property type="match status" value="1"/>
</dbReference>